<dbReference type="InterPro" id="IPR023809">
    <property type="entry name" value="Thiopep_bacteriocin_synth_dom"/>
</dbReference>
<accession>A0A425Y137</accession>
<evidence type="ECO:0000313" key="2">
    <source>
        <dbReference type="EMBL" id="RRG21549.1"/>
    </source>
</evidence>
<dbReference type="AlphaFoldDB" id="A0A425Y137"/>
<proteinExistence type="predicted"/>
<comment type="caution">
    <text evidence="2">The sequence shown here is derived from an EMBL/GenBank/DDBJ whole genome shotgun (WGS) entry which is preliminary data.</text>
</comment>
<gene>
    <name evidence="2" type="ORF">DWB61_09720</name>
</gene>
<dbReference type="OrthoDB" id="1273722at2"/>
<name>A0A425Y137_9BACT</name>
<protein>
    <recommendedName>
        <fullName evidence="1">Thiopeptide-type bacteriocin biosynthesis domain-containing protein</fullName>
    </recommendedName>
</protein>
<evidence type="ECO:0000313" key="3">
    <source>
        <dbReference type="Proteomes" id="UP000285794"/>
    </source>
</evidence>
<dbReference type="Proteomes" id="UP000285794">
    <property type="component" value="Unassembled WGS sequence"/>
</dbReference>
<sequence>MNSTGGRVKRKFIVGDEWLYFKFYCGPKIAEVILIEKIKPIVDYLIDKAIIDQFFFIRFADPDYHIRIRFHIIKLQDLNLVLKLINTELKKFVNDKIISTITYDTYNREIERYGESTICLIEKIFFYDSVAVIKYLSSENDDNKWKWGIKMMDSLLDEWGIDIYGKQHLFQILADAYFEEVNGDKNLRLQIDQKFRKEKQEIRKFICRERFEESIENRFILDIGSLIKELRNEIDNSDADLFSILSSIIHMHFNRLFRTKQRLHEMIIYYFMNKYYKSEIARLKYSNTNAINV</sequence>
<dbReference type="RefSeq" id="WP_125030701.1">
    <property type="nucleotide sequence ID" value="NZ_JAPXVP010000001.1"/>
</dbReference>
<feature type="domain" description="Thiopeptide-type bacteriocin biosynthesis" evidence="1">
    <location>
        <begin position="18"/>
        <end position="276"/>
    </location>
</feature>
<evidence type="ECO:0000259" key="1">
    <source>
        <dbReference type="Pfam" id="PF14028"/>
    </source>
</evidence>
<dbReference type="NCBIfam" id="TIGR03891">
    <property type="entry name" value="thiopep_ocin"/>
    <property type="match status" value="1"/>
</dbReference>
<organism evidence="2 3">
    <name type="scientific">Ancylomarina euxinus</name>
    <dbReference type="NCBI Taxonomy" id="2283627"/>
    <lineage>
        <taxon>Bacteria</taxon>
        <taxon>Pseudomonadati</taxon>
        <taxon>Bacteroidota</taxon>
        <taxon>Bacteroidia</taxon>
        <taxon>Marinilabiliales</taxon>
        <taxon>Marinifilaceae</taxon>
        <taxon>Ancylomarina</taxon>
    </lineage>
</organism>
<dbReference type="EMBL" id="QQWG01000008">
    <property type="protein sequence ID" value="RRG21549.1"/>
    <property type="molecule type" value="Genomic_DNA"/>
</dbReference>
<dbReference type="Pfam" id="PF14028">
    <property type="entry name" value="Lant_dehydr_C"/>
    <property type="match status" value="1"/>
</dbReference>
<keyword evidence="3" id="KW-1185">Reference proteome</keyword>
<reference evidence="2 3" key="1">
    <citation type="submission" date="2018-07" db="EMBL/GenBank/DDBJ databases">
        <title>Draft genome sequence of Ancylomarina sp. M1P.</title>
        <authorList>
            <person name="Yadav S."/>
            <person name="Villanueva L."/>
            <person name="Damste J.S.S."/>
        </authorList>
    </citation>
    <scope>NUCLEOTIDE SEQUENCE [LARGE SCALE GENOMIC DNA]</scope>
    <source>
        <strain evidence="2 3">M1P</strain>
    </source>
</reference>